<dbReference type="InterPro" id="IPR007060">
    <property type="entry name" value="FtsL/DivIC"/>
</dbReference>
<comment type="caution">
    <text evidence="1">The sequence shown here is derived from an EMBL/GenBank/DDBJ whole genome shotgun (WGS) entry which is preliminary data.</text>
</comment>
<dbReference type="AlphaFoldDB" id="A0A6N4RC52"/>
<protein>
    <submittedName>
        <fullName evidence="1">Septum formation initiator family protein</fullName>
    </submittedName>
</protein>
<proteinExistence type="predicted"/>
<accession>A0A6N4RC52</accession>
<organism evidence="1 2">
    <name type="scientific">Blastochloris viridis</name>
    <name type="common">Rhodopseudomonas viridis</name>
    <dbReference type="NCBI Taxonomy" id="1079"/>
    <lineage>
        <taxon>Bacteria</taxon>
        <taxon>Pseudomonadati</taxon>
        <taxon>Pseudomonadota</taxon>
        <taxon>Alphaproteobacteria</taxon>
        <taxon>Hyphomicrobiales</taxon>
        <taxon>Blastochloridaceae</taxon>
        <taxon>Blastochloris</taxon>
    </lineage>
</organism>
<evidence type="ECO:0000313" key="1">
    <source>
        <dbReference type="EMBL" id="TKW61592.1"/>
    </source>
</evidence>
<dbReference type="EMBL" id="VAFM01000001">
    <property type="protein sequence ID" value="TKW61592.1"/>
    <property type="molecule type" value="Genomic_DNA"/>
</dbReference>
<reference evidence="1 2" key="1">
    <citation type="journal article" date="2017" name="Nat. Commun.">
        <title>In situ click chemistry generation of cyclooxygenase-2 inhibitors.</title>
        <authorList>
            <person name="Bhardwaj A."/>
            <person name="Kaur J."/>
            <person name="Wuest M."/>
            <person name="Wuest F."/>
        </authorList>
    </citation>
    <scope>NUCLEOTIDE SEQUENCE [LARGE SCALE GENOMIC DNA]</scope>
    <source>
        <strain evidence="1">S2_018_000_R2_106</strain>
    </source>
</reference>
<evidence type="ECO:0000313" key="2">
    <source>
        <dbReference type="Proteomes" id="UP000320948"/>
    </source>
</evidence>
<dbReference type="Pfam" id="PF04977">
    <property type="entry name" value="DivIC"/>
    <property type="match status" value="1"/>
</dbReference>
<name>A0A6N4RC52_BLAVI</name>
<dbReference type="Proteomes" id="UP000320948">
    <property type="component" value="Unassembled WGS sequence"/>
</dbReference>
<gene>
    <name evidence="1" type="ORF">DI628_02915</name>
</gene>
<sequence>MVTIVVGKWKQRLKPLVLPGLVGLLLLYTADQLLTGERGIVTWRVMKTQITDLQTQVYDLKYDIHRLENHIARLRGIKNPDGTIARPDPDFIDELVRRELGYLKPNDRVILVKEIKKLP</sequence>